<dbReference type="InterPro" id="IPR001633">
    <property type="entry name" value="EAL_dom"/>
</dbReference>
<dbReference type="SUPFAM" id="SSF55073">
    <property type="entry name" value="Nucleotide cyclase"/>
    <property type="match status" value="1"/>
</dbReference>
<sequence>MTANPRIGAANDDAICAPPPKAGEGPCTPPSGAPPAGDSAHLLDALNATAFVVVADAQGRIIEVNGKACDISGHARADLTGRSFRAFVSLARAAAAVRRMRRALASAGTWRGDLCLRTAAGGHVWADVTVTARRGGDGAAGYTAIGIDITQRKQVEEAYRRSEALYRSTMMALGEGILVLDGRGRIVSANPAAERILGLSHDTLVAGKLRWQAIREDGSDFPVREFPAMATLATGLEHRDVVMGLRRGDDTITWISVNSEPIFEQGDAMPSRVVTSFSDITARKQAQDVLSEAIAAIPDGFAVYDRNDRLLICNDAYRDIYSLSAEAIRPGERFETILYYGLRNGQYPQAGETDAQRAAWFDERLRLHRQRCSDALQQLPGGRWLQLREWRTPSGYTVGLRVDVSELKRQSATLQAVVDNFPGGISFFDADLNLVACNSQFRTLLDLPDALFAEGLPTLEMIFRVNAARGEYGPGDPDEQVRARLELARRAEPHMFERLRPDGTVIEVRGTPIPGGGFITTYVDITARRAAEKLLSDSERRAREKSAALQITLAHMSQGLTMFDAEGRLMVWNDRYVEMYGLSPDIVKAGASVESILACRRRMGGDPGFEEFVSELRREIGQGRAFSTTVRLADGRSILIVNTPIAEGGWVSTHEDVTERERIARQISHLAHHDVLTGLANRTAFKAHVETAIARAARRGENVGLLLIDLDRFKAVNDTLGHAAGDRLLQMVAERMRQQVRAGDVVARLGGDEFAILQDSVPHQREGAIALATRLIAVLGEIYNLEGRHATVGASIGIVIAPQDGDKVDQLLRNADLALYKVKGGGRNDFRIYDKALDSEAHDRCRIECELREAIADDALQLHYQPIVSLADGGVCGMEALVRWPHPARGFMTPDRFIDIAEDSGLIVQLGEWAIQRACRDAARWPDHVKVAVNISPSHIKKRTLFDSVARALTQHGVRPQRLEIEVTETVLLRHDDEILAELRRLRSLGVSVVLDDFGIGYSSLSHLRMFTFDKVKIDRSFVGEITERPDCAAIVCAIAGLARSLGMATTAEGVETEQQLKLLRAAGCTQAQGYLFDRPQPATAINLAATIRTLAL</sequence>
<dbReference type="InterPro" id="IPR043128">
    <property type="entry name" value="Rev_trsase/Diguanyl_cyclase"/>
</dbReference>
<dbReference type="Pfam" id="PF00990">
    <property type="entry name" value="GGDEF"/>
    <property type="match status" value="1"/>
</dbReference>
<feature type="domain" description="GGDEF" evidence="4">
    <location>
        <begin position="701"/>
        <end position="835"/>
    </location>
</feature>
<dbReference type="SMART" id="SM00267">
    <property type="entry name" value="GGDEF"/>
    <property type="match status" value="1"/>
</dbReference>
<dbReference type="SMART" id="SM00052">
    <property type="entry name" value="EAL"/>
    <property type="match status" value="1"/>
</dbReference>
<organism evidence="5 6">
    <name type="scientific">Blastochloris tepida</name>
    <dbReference type="NCBI Taxonomy" id="2233851"/>
    <lineage>
        <taxon>Bacteria</taxon>
        <taxon>Pseudomonadati</taxon>
        <taxon>Pseudomonadota</taxon>
        <taxon>Alphaproteobacteria</taxon>
        <taxon>Hyphomicrobiales</taxon>
        <taxon>Blastochloridaceae</taxon>
        <taxon>Blastochloris</taxon>
    </lineage>
</organism>
<dbReference type="PROSITE" id="PS50887">
    <property type="entry name" value="GGDEF"/>
    <property type="match status" value="1"/>
</dbReference>
<feature type="domain" description="PAC" evidence="2">
    <location>
        <begin position="239"/>
        <end position="292"/>
    </location>
</feature>
<dbReference type="InterPro" id="IPR052155">
    <property type="entry name" value="Biofilm_reg_signaling"/>
</dbReference>
<dbReference type="CDD" id="cd01948">
    <property type="entry name" value="EAL"/>
    <property type="match status" value="1"/>
</dbReference>
<dbReference type="PROSITE" id="PS50113">
    <property type="entry name" value="PAC"/>
    <property type="match status" value="2"/>
</dbReference>
<dbReference type="EMBL" id="AP018907">
    <property type="protein sequence ID" value="BBF93485.1"/>
    <property type="molecule type" value="Genomic_DNA"/>
</dbReference>
<dbReference type="InterPro" id="IPR000014">
    <property type="entry name" value="PAS"/>
</dbReference>
<dbReference type="PANTHER" id="PTHR44757:SF2">
    <property type="entry name" value="BIOFILM ARCHITECTURE MAINTENANCE PROTEIN MBAA"/>
    <property type="match status" value="1"/>
</dbReference>
<name>A0A348G1Q2_9HYPH</name>
<dbReference type="InterPro" id="IPR035965">
    <property type="entry name" value="PAS-like_dom_sf"/>
</dbReference>
<dbReference type="PANTHER" id="PTHR44757">
    <property type="entry name" value="DIGUANYLATE CYCLASE DGCP"/>
    <property type="match status" value="1"/>
</dbReference>
<dbReference type="Pfam" id="PF12860">
    <property type="entry name" value="PAS_7"/>
    <property type="match status" value="3"/>
</dbReference>
<feature type="domain" description="PAC" evidence="2">
    <location>
        <begin position="110"/>
        <end position="161"/>
    </location>
</feature>
<evidence type="ECO:0000313" key="5">
    <source>
        <dbReference type="EMBL" id="BBF93485.1"/>
    </source>
</evidence>
<dbReference type="InterPro" id="IPR000160">
    <property type="entry name" value="GGDEF_dom"/>
</dbReference>
<dbReference type="CDD" id="cd00130">
    <property type="entry name" value="PAS"/>
    <property type="match status" value="2"/>
</dbReference>
<protein>
    <submittedName>
        <fullName evidence="5">Bifunctional diguanylate cyclase/phosphodiesterase</fullName>
    </submittedName>
</protein>
<accession>A0A348G1Q2</accession>
<evidence type="ECO:0000259" key="3">
    <source>
        <dbReference type="PROSITE" id="PS50883"/>
    </source>
</evidence>
<dbReference type="Proteomes" id="UP000266934">
    <property type="component" value="Chromosome"/>
</dbReference>
<dbReference type="InterPro" id="IPR000700">
    <property type="entry name" value="PAS-assoc_C"/>
</dbReference>
<dbReference type="InterPro" id="IPR013656">
    <property type="entry name" value="PAS_4"/>
</dbReference>
<proteinExistence type="predicted"/>
<dbReference type="Pfam" id="PF08448">
    <property type="entry name" value="PAS_4"/>
    <property type="match status" value="1"/>
</dbReference>
<dbReference type="RefSeq" id="WP_126400335.1">
    <property type="nucleotide sequence ID" value="NZ_AP018907.1"/>
</dbReference>
<feature type="domain" description="PAS" evidence="1">
    <location>
        <begin position="545"/>
        <end position="585"/>
    </location>
</feature>
<dbReference type="AlphaFoldDB" id="A0A348G1Q2"/>
<reference evidence="5 6" key="1">
    <citation type="submission" date="2018-08" db="EMBL/GenBank/DDBJ databases">
        <title>Complete genome sequencing of Blastochloris tepida GI.</title>
        <authorList>
            <person name="Tsukatani Y."/>
            <person name="Mori H."/>
        </authorList>
    </citation>
    <scope>NUCLEOTIDE SEQUENCE [LARGE SCALE GENOMIC DNA]</scope>
    <source>
        <strain evidence="5 6">GI</strain>
    </source>
</reference>
<evidence type="ECO:0000259" key="2">
    <source>
        <dbReference type="PROSITE" id="PS50113"/>
    </source>
</evidence>
<evidence type="ECO:0000313" key="6">
    <source>
        <dbReference type="Proteomes" id="UP000266934"/>
    </source>
</evidence>
<dbReference type="Pfam" id="PF13426">
    <property type="entry name" value="PAS_9"/>
    <property type="match status" value="1"/>
</dbReference>
<dbReference type="PROSITE" id="PS50112">
    <property type="entry name" value="PAS"/>
    <property type="match status" value="3"/>
</dbReference>
<dbReference type="InterPro" id="IPR001610">
    <property type="entry name" value="PAC"/>
</dbReference>
<dbReference type="SMART" id="SM00091">
    <property type="entry name" value="PAS"/>
    <property type="match status" value="5"/>
</dbReference>
<dbReference type="OrthoDB" id="9814202at2"/>
<dbReference type="SMART" id="SM00086">
    <property type="entry name" value="PAC"/>
    <property type="match status" value="2"/>
</dbReference>
<feature type="domain" description="EAL" evidence="3">
    <location>
        <begin position="844"/>
        <end position="1094"/>
    </location>
</feature>
<dbReference type="NCBIfam" id="TIGR00229">
    <property type="entry name" value="sensory_box"/>
    <property type="match status" value="2"/>
</dbReference>
<feature type="domain" description="PAS" evidence="1">
    <location>
        <begin position="41"/>
        <end position="107"/>
    </location>
</feature>
<dbReference type="Gene3D" id="3.30.450.20">
    <property type="entry name" value="PAS domain"/>
    <property type="match status" value="4"/>
</dbReference>
<gene>
    <name evidence="5" type="ORF">BLTE_21700</name>
</gene>
<keyword evidence="6" id="KW-1185">Reference proteome</keyword>
<dbReference type="InterPro" id="IPR035919">
    <property type="entry name" value="EAL_sf"/>
</dbReference>
<dbReference type="NCBIfam" id="TIGR00254">
    <property type="entry name" value="GGDEF"/>
    <property type="match status" value="1"/>
</dbReference>
<dbReference type="SUPFAM" id="SSF55785">
    <property type="entry name" value="PYP-like sensor domain (PAS domain)"/>
    <property type="match status" value="5"/>
</dbReference>
<dbReference type="SUPFAM" id="SSF141868">
    <property type="entry name" value="EAL domain-like"/>
    <property type="match status" value="1"/>
</dbReference>
<dbReference type="FunFam" id="3.30.70.270:FF:000001">
    <property type="entry name" value="Diguanylate cyclase domain protein"/>
    <property type="match status" value="1"/>
</dbReference>
<evidence type="ECO:0000259" key="4">
    <source>
        <dbReference type="PROSITE" id="PS50887"/>
    </source>
</evidence>
<dbReference type="Gene3D" id="3.30.70.270">
    <property type="match status" value="1"/>
</dbReference>
<dbReference type="GO" id="GO:0003824">
    <property type="term" value="F:catalytic activity"/>
    <property type="evidence" value="ECO:0007669"/>
    <property type="project" value="UniProtKB-ARBA"/>
</dbReference>
<dbReference type="PROSITE" id="PS50883">
    <property type="entry name" value="EAL"/>
    <property type="match status" value="1"/>
</dbReference>
<dbReference type="Gene3D" id="3.20.20.450">
    <property type="entry name" value="EAL domain"/>
    <property type="match status" value="1"/>
</dbReference>
<dbReference type="KEGG" id="blag:BLTE_21700"/>
<dbReference type="InterPro" id="IPR029787">
    <property type="entry name" value="Nucleotide_cyclase"/>
</dbReference>
<feature type="domain" description="PAS" evidence="1">
    <location>
        <begin position="162"/>
        <end position="205"/>
    </location>
</feature>
<evidence type="ECO:0000259" key="1">
    <source>
        <dbReference type="PROSITE" id="PS50112"/>
    </source>
</evidence>
<dbReference type="CDD" id="cd01949">
    <property type="entry name" value="GGDEF"/>
    <property type="match status" value="1"/>
</dbReference>
<dbReference type="Pfam" id="PF00563">
    <property type="entry name" value="EAL"/>
    <property type="match status" value="1"/>
</dbReference>